<accession>A0A7R9E5R2</accession>
<organism evidence="1">
    <name type="scientific">Timema monikensis</name>
    <dbReference type="NCBI Taxonomy" id="170555"/>
    <lineage>
        <taxon>Eukaryota</taxon>
        <taxon>Metazoa</taxon>
        <taxon>Ecdysozoa</taxon>
        <taxon>Arthropoda</taxon>
        <taxon>Hexapoda</taxon>
        <taxon>Insecta</taxon>
        <taxon>Pterygota</taxon>
        <taxon>Neoptera</taxon>
        <taxon>Polyneoptera</taxon>
        <taxon>Phasmatodea</taxon>
        <taxon>Timematodea</taxon>
        <taxon>Timematoidea</taxon>
        <taxon>Timematidae</taxon>
        <taxon>Timema</taxon>
    </lineage>
</organism>
<name>A0A7R9E5R2_9NEOP</name>
<evidence type="ECO:0000313" key="1">
    <source>
        <dbReference type="EMBL" id="CAD7426758.1"/>
    </source>
</evidence>
<proteinExistence type="predicted"/>
<gene>
    <name evidence="1" type="ORF">TMSB3V08_LOCUS3630</name>
</gene>
<reference evidence="1" key="1">
    <citation type="submission" date="2020-11" db="EMBL/GenBank/DDBJ databases">
        <authorList>
            <person name="Tran Van P."/>
        </authorList>
    </citation>
    <scope>NUCLEOTIDE SEQUENCE</scope>
</reference>
<dbReference type="AlphaFoldDB" id="A0A7R9E5R2"/>
<dbReference type="EMBL" id="OB793269">
    <property type="protein sequence ID" value="CAD7426758.1"/>
    <property type="molecule type" value="Genomic_DNA"/>
</dbReference>
<protein>
    <submittedName>
        <fullName evidence="1">Uncharacterized protein</fullName>
    </submittedName>
</protein>
<sequence>MAIKPLPVTYHPPDLSCAFILAACVLRVPLNTIGCYDVILRRNQKGRAESVLDLWKSSATNVGFIKITSYRITQPPSTRRNIQYNPTNDTLCTEPISHHACQWITIYHTQNIEHLHQFHCLHHPFLQNSGGHLRLLMMTRKPCSVYRNVSVVLANPTFLTYLSEKLVDLEANIFVGCC</sequence>